<feature type="region of interest" description="Disordered" evidence="1">
    <location>
        <begin position="75"/>
        <end position="175"/>
    </location>
</feature>
<gene>
    <name evidence="3" type="primary">LOC110219853</name>
</gene>
<feature type="compositionally biased region" description="Low complexity" evidence="1">
    <location>
        <begin position="105"/>
        <end position="131"/>
    </location>
</feature>
<protein>
    <submittedName>
        <fullName evidence="3">Collagen alpha-1(XII) chain-like</fullName>
    </submittedName>
</protein>
<feature type="compositionally biased region" description="Gly residues" evidence="1">
    <location>
        <begin position="78"/>
        <end position="88"/>
    </location>
</feature>
<organism evidence="2 3">
    <name type="scientific">Phascolarctos cinereus</name>
    <name type="common">Koala</name>
    <dbReference type="NCBI Taxonomy" id="38626"/>
    <lineage>
        <taxon>Eukaryota</taxon>
        <taxon>Metazoa</taxon>
        <taxon>Chordata</taxon>
        <taxon>Craniata</taxon>
        <taxon>Vertebrata</taxon>
        <taxon>Euteleostomi</taxon>
        <taxon>Mammalia</taxon>
        <taxon>Metatheria</taxon>
        <taxon>Diprotodontia</taxon>
        <taxon>Phascolarctidae</taxon>
        <taxon>Phascolarctos</taxon>
    </lineage>
</organism>
<dbReference type="InParanoid" id="A0A6P5LP94"/>
<accession>A0A6P5LP94</accession>
<sequence length="175" mass="17567">MRPWPQTTGERGGELKKGMPPFQPPSIPSALRDPGRGNFLGPSPQRLRNAGEGAHTEGREPCFSAFCSPLHLALSLGLGAGSPSGGPSTGPSSLPPRAPRVQAPSGTRASSGASLLLSSGRIETSSPAAPSAPQPVGDPRARAPPSRGSLPPGPALRPQNRGLNGRPGGPFGAAG</sequence>
<evidence type="ECO:0000313" key="2">
    <source>
        <dbReference type="Proteomes" id="UP000515140"/>
    </source>
</evidence>
<reference evidence="3" key="1">
    <citation type="submission" date="2025-08" db="UniProtKB">
        <authorList>
            <consortium name="RefSeq"/>
        </authorList>
    </citation>
    <scope>IDENTIFICATION</scope>
    <source>
        <tissue evidence="3">Spleen</tissue>
    </source>
</reference>
<dbReference type="KEGG" id="pcw:110219853"/>
<feature type="compositionally biased region" description="Gly residues" evidence="1">
    <location>
        <begin position="165"/>
        <end position="175"/>
    </location>
</feature>
<feature type="region of interest" description="Disordered" evidence="1">
    <location>
        <begin position="1"/>
        <end position="62"/>
    </location>
</feature>
<dbReference type="RefSeq" id="XP_020859223.1">
    <property type="nucleotide sequence ID" value="XM_021003564.1"/>
</dbReference>
<name>A0A6P5LP94_PHACI</name>
<dbReference type="Proteomes" id="UP000515140">
    <property type="component" value="Unplaced"/>
</dbReference>
<dbReference type="AlphaFoldDB" id="A0A6P5LP94"/>
<evidence type="ECO:0000256" key="1">
    <source>
        <dbReference type="SAM" id="MobiDB-lite"/>
    </source>
</evidence>
<proteinExistence type="predicted"/>
<dbReference type="GeneID" id="110219853"/>
<keyword evidence="2" id="KW-1185">Reference proteome</keyword>
<evidence type="ECO:0000313" key="3">
    <source>
        <dbReference type="RefSeq" id="XP_020859223.1"/>
    </source>
</evidence>